<dbReference type="EMBL" id="JPKZ01003092">
    <property type="protein sequence ID" value="KHN73644.1"/>
    <property type="molecule type" value="Genomic_DNA"/>
</dbReference>
<protein>
    <submittedName>
        <fullName evidence="1">Uncharacterized protein</fullName>
    </submittedName>
</protein>
<organism evidence="1 2">
    <name type="scientific">Toxocara canis</name>
    <name type="common">Canine roundworm</name>
    <dbReference type="NCBI Taxonomy" id="6265"/>
    <lineage>
        <taxon>Eukaryota</taxon>
        <taxon>Metazoa</taxon>
        <taxon>Ecdysozoa</taxon>
        <taxon>Nematoda</taxon>
        <taxon>Chromadorea</taxon>
        <taxon>Rhabditida</taxon>
        <taxon>Spirurina</taxon>
        <taxon>Ascaridomorpha</taxon>
        <taxon>Ascaridoidea</taxon>
        <taxon>Toxocaridae</taxon>
        <taxon>Toxocara</taxon>
    </lineage>
</organism>
<dbReference type="Proteomes" id="UP000031036">
    <property type="component" value="Unassembled WGS sequence"/>
</dbReference>
<name>A0A0B2UWM6_TOXCA</name>
<accession>A0A0B2UWM6</accession>
<reference evidence="1 2" key="1">
    <citation type="submission" date="2014-11" db="EMBL/GenBank/DDBJ databases">
        <title>Genetic blueprint of the zoonotic pathogen Toxocara canis.</title>
        <authorList>
            <person name="Zhu X.-Q."/>
            <person name="Korhonen P.K."/>
            <person name="Cai H."/>
            <person name="Young N.D."/>
            <person name="Nejsum P."/>
            <person name="von Samson-Himmelstjerna G."/>
            <person name="Boag P.R."/>
            <person name="Tan P."/>
            <person name="Li Q."/>
            <person name="Min J."/>
            <person name="Yang Y."/>
            <person name="Wang X."/>
            <person name="Fang X."/>
            <person name="Hall R.S."/>
            <person name="Hofmann A."/>
            <person name="Sternberg P.W."/>
            <person name="Jex A.R."/>
            <person name="Gasser R.B."/>
        </authorList>
    </citation>
    <scope>NUCLEOTIDE SEQUENCE [LARGE SCALE GENOMIC DNA]</scope>
    <source>
        <strain evidence="1">PN_DK_2014</strain>
    </source>
</reference>
<comment type="caution">
    <text evidence="1">The sequence shown here is derived from an EMBL/GenBank/DDBJ whole genome shotgun (WGS) entry which is preliminary data.</text>
</comment>
<keyword evidence="2" id="KW-1185">Reference proteome</keyword>
<sequence>METKAERIMGLRVIQYLYSLCVQFTYQLDSYWKLIIADLTRTLIFPLVPIELLTLAPSRPPIYGNKSVSSVPMCNEKNVRSEWAHQNSKRGLYRDANEGQWIDSWLGMMVPLPNHIFAMI</sequence>
<gene>
    <name evidence="1" type="ORF">Tcan_13074</name>
</gene>
<dbReference type="AlphaFoldDB" id="A0A0B2UWM6"/>
<proteinExistence type="predicted"/>
<evidence type="ECO:0000313" key="1">
    <source>
        <dbReference type="EMBL" id="KHN73644.1"/>
    </source>
</evidence>
<evidence type="ECO:0000313" key="2">
    <source>
        <dbReference type="Proteomes" id="UP000031036"/>
    </source>
</evidence>